<proteinExistence type="inferred from homology"/>
<feature type="transmembrane region" description="Helical" evidence="16">
    <location>
        <begin position="114"/>
        <end position="132"/>
    </location>
</feature>
<name>R4XPE9_TAPDE</name>
<evidence type="ECO:0000256" key="9">
    <source>
        <dbReference type="ARBA" id="ARBA00023011"/>
    </source>
</evidence>
<keyword evidence="5" id="KW-0521">NADP</keyword>
<evidence type="ECO:0000256" key="12">
    <source>
        <dbReference type="ARBA" id="ARBA00023166"/>
    </source>
</evidence>
<dbReference type="GO" id="GO:0005789">
    <property type="term" value="C:endoplasmic reticulum membrane"/>
    <property type="evidence" value="ECO:0007669"/>
    <property type="project" value="TreeGrafter"/>
</dbReference>
<keyword evidence="10 16" id="KW-0443">Lipid metabolism</keyword>
<evidence type="ECO:0000256" key="16">
    <source>
        <dbReference type="RuleBase" id="RU369120"/>
    </source>
</evidence>
<dbReference type="VEuPathDB" id="FungiDB:TAPDE_005704"/>
<dbReference type="GO" id="GO:0050613">
    <property type="term" value="F:Delta14-sterol reductase activity"/>
    <property type="evidence" value="ECO:0007669"/>
    <property type="project" value="UniProtKB-EC"/>
</dbReference>
<evidence type="ECO:0000256" key="11">
    <source>
        <dbReference type="ARBA" id="ARBA00023136"/>
    </source>
</evidence>
<evidence type="ECO:0000256" key="6">
    <source>
        <dbReference type="ARBA" id="ARBA00022955"/>
    </source>
</evidence>
<comment type="similarity">
    <text evidence="2 16">Belongs to the ERG4/ERG24 family.</text>
</comment>
<keyword evidence="6 16" id="KW-0752">Steroid biosynthesis</keyword>
<organism evidence="17 18">
    <name type="scientific">Taphrina deformans (strain PYCC 5710 / ATCC 11124 / CBS 356.35 / IMI 108563 / JCM 9778 / NBRC 8474)</name>
    <name type="common">Peach leaf curl fungus</name>
    <name type="synonym">Lalaria deformans</name>
    <dbReference type="NCBI Taxonomy" id="1097556"/>
    <lineage>
        <taxon>Eukaryota</taxon>
        <taxon>Fungi</taxon>
        <taxon>Dikarya</taxon>
        <taxon>Ascomycota</taxon>
        <taxon>Taphrinomycotina</taxon>
        <taxon>Taphrinomycetes</taxon>
        <taxon>Taphrinales</taxon>
        <taxon>Taphrinaceae</taxon>
        <taxon>Taphrina</taxon>
    </lineage>
</organism>
<evidence type="ECO:0000256" key="1">
    <source>
        <dbReference type="ARBA" id="ARBA00004141"/>
    </source>
</evidence>
<keyword evidence="12 16" id="KW-1207">Sterol metabolism</keyword>
<dbReference type="STRING" id="1097556.R4XPE9"/>
<gene>
    <name evidence="17" type="ORF">TAPDE_005704</name>
</gene>
<keyword evidence="11 16" id="KW-0472">Membrane</keyword>
<evidence type="ECO:0000256" key="10">
    <source>
        <dbReference type="ARBA" id="ARBA00023098"/>
    </source>
</evidence>
<sequence>MSSKGTDYRVNAAANASPASPSVKKSHADLNPKTTHYEFLGPYGALAVTVGTPLTTYFLYFFVSPSDAPVFSVTALTIYFNWFTLLVFLWYILPGKVVQGTELRNGDRLTYKMNGLQSLAVVLVLVSAGLALDPTFLEPLVTYFLPLITASLIVSVSLAAWSYYVSCNRNELLAEGGNSGAFVYDFFIGRALNPRVGSFDVKVFCELRPGLFLWLLLDLAFLIHQYLTLHRVTDSMVLVVAFQGWYVVDSVWNESAVLSTMDVTTDGFGFMLAFGDLTWVPFTYSLQARYLASHPVDLGLLSFVVLAIQFLGYHIFRSANSQKDRFRNDPGHPSVRDLRSIATSRGTKLLADGWWGSARHINYFGDWIMAWAWCLPTASGNPLTYFYVVYFGVLLLHRERRDEEKCAKKYGDDWVAYKKVVPWRIIPYIY</sequence>
<comment type="caution">
    <text evidence="17">The sequence shown here is derived from an EMBL/GenBank/DDBJ whole genome shotgun (WGS) entry which is preliminary data.</text>
</comment>
<evidence type="ECO:0000256" key="15">
    <source>
        <dbReference type="ARBA" id="ARBA00060638"/>
    </source>
</evidence>
<feature type="transmembrane region" description="Helical" evidence="16">
    <location>
        <begin position="43"/>
        <end position="63"/>
    </location>
</feature>
<comment type="subcellular location">
    <subcellularLocation>
        <location evidence="1">Membrane</location>
        <topology evidence="1">Multi-pass membrane protein</topology>
    </subcellularLocation>
</comment>
<comment type="catalytic activity">
    <reaction evidence="14">
        <text>4,4-dimethyl-5alpha-cholesta-8,24-dien-3beta-ol + NADP(+) = 4,4-dimethyl-5alpha-cholesta-8,14,24-trien-3beta-ol + NADPH + H(+)</text>
        <dbReference type="Rhea" id="RHEA:18561"/>
        <dbReference type="ChEBI" id="CHEBI:15378"/>
        <dbReference type="ChEBI" id="CHEBI:17813"/>
        <dbReference type="ChEBI" id="CHEBI:18364"/>
        <dbReference type="ChEBI" id="CHEBI:57783"/>
        <dbReference type="ChEBI" id="CHEBI:58349"/>
        <dbReference type="EC" id="1.3.1.70"/>
    </reaction>
    <physiologicalReaction direction="right-to-left" evidence="14">
        <dbReference type="Rhea" id="RHEA:18563"/>
    </physiologicalReaction>
</comment>
<feature type="transmembrane region" description="Helical" evidence="16">
    <location>
        <begin position="298"/>
        <end position="316"/>
    </location>
</feature>
<dbReference type="PROSITE" id="PS01017">
    <property type="entry name" value="STEROL_REDUCT_1"/>
    <property type="match status" value="1"/>
</dbReference>
<dbReference type="PANTHER" id="PTHR21257:SF52">
    <property type="entry name" value="DELTA(14)-STEROL REDUCTASE TM7SF2"/>
    <property type="match status" value="1"/>
</dbReference>
<feature type="transmembrane region" description="Helical" evidence="16">
    <location>
        <begin position="268"/>
        <end position="286"/>
    </location>
</feature>
<feature type="transmembrane region" description="Helical" evidence="16">
    <location>
        <begin position="370"/>
        <end position="396"/>
    </location>
</feature>
<evidence type="ECO:0000256" key="5">
    <source>
        <dbReference type="ARBA" id="ARBA00022857"/>
    </source>
</evidence>
<dbReference type="Proteomes" id="UP000013776">
    <property type="component" value="Unassembled WGS sequence"/>
</dbReference>
<evidence type="ECO:0000256" key="3">
    <source>
        <dbReference type="ARBA" id="ARBA00022516"/>
    </source>
</evidence>
<dbReference type="AlphaFoldDB" id="R4XPE9"/>
<accession>R4XPE9</accession>
<keyword evidence="18" id="KW-1185">Reference proteome</keyword>
<evidence type="ECO:0000256" key="2">
    <source>
        <dbReference type="ARBA" id="ARBA00005402"/>
    </source>
</evidence>
<dbReference type="PROSITE" id="PS01018">
    <property type="entry name" value="STEROL_REDUCT_2"/>
    <property type="match status" value="1"/>
</dbReference>
<dbReference type="EMBL" id="CAHR02000459">
    <property type="protein sequence ID" value="CCG85106.1"/>
    <property type="molecule type" value="Genomic_DNA"/>
</dbReference>
<dbReference type="InterPro" id="IPR001171">
    <property type="entry name" value="ERG24_DHCR-like"/>
</dbReference>
<keyword evidence="8 16" id="KW-0560">Oxidoreductase</keyword>
<evidence type="ECO:0000256" key="14">
    <source>
        <dbReference type="ARBA" id="ARBA00052254"/>
    </source>
</evidence>
<dbReference type="Gene3D" id="1.20.120.1630">
    <property type="match status" value="1"/>
</dbReference>
<dbReference type="InterPro" id="IPR018083">
    <property type="entry name" value="Sterol_reductase_CS"/>
</dbReference>
<protein>
    <recommendedName>
        <fullName evidence="16">Delta(14)-sterol reductase</fullName>
    </recommendedName>
    <alternativeName>
        <fullName evidence="16">C-14 sterol reductase</fullName>
    </alternativeName>
    <alternativeName>
        <fullName evidence="16">Sterol C14-reductase</fullName>
    </alternativeName>
</protein>
<evidence type="ECO:0000256" key="7">
    <source>
        <dbReference type="ARBA" id="ARBA00022989"/>
    </source>
</evidence>
<evidence type="ECO:0000256" key="13">
    <source>
        <dbReference type="ARBA" id="ARBA00023221"/>
    </source>
</evidence>
<comment type="pathway">
    <text evidence="15">Steroid biosynthesis; zymosterol biosynthesis; zymosterol from lanosterol: step 2/6.</text>
</comment>
<dbReference type="OrthoDB" id="10262235at2759"/>
<reference evidence="17 18" key="1">
    <citation type="journal article" date="2013" name="MBio">
        <title>Genome sequencing of the plant pathogen Taphrina deformans, the causal agent of peach leaf curl.</title>
        <authorList>
            <person name="Cisse O.H."/>
            <person name="Almeida J.M.G.C.F."/>
            <person name="Fonseca A."/>
            <person name="Kumar A.A."/>
            <person name="Salojaervi J."/>
            <person name="Overmyer K."/>
            <person name="Hauser P.M."/>
            <person name="Pagni M."/>
        </authorList>
    </citation>
    <scope>NUCLEOTIDE SEQUENCE [LARGE SCALE GENOMIC DNA]</scope>
    <source>
        <strain evidence="18">PYCC 5710 / ATCC 11124 / CBS 356.35 / IMI 108563 / JCM 9778 / NBRC 8474</strain>
    </source>
</reference>
<keyword evidence="4 16" id="KW-0812">Transmembrane</keyword>
<keyword evidence="13 16" id="KW-0753">Steroid metabolism</keyword>
<keyword evidence="7 16" id="KW-1133">Transmembrane helix</keyword>
<feature type="transmembrane region" description="Helical" evidence="16">
    <location>
        <begin position="211"/>
        <end position="229"/>
    </location>
</feature>
<dbReference type="Pfam" id="PF01222">
    <property type="entry name" value="ERG4_ERG24"/>
    <property type="match status" value="1"/>
</dbReference>
<dbReference type="PANTHER" id="PTHR21257">
    <property type="entry name" value="DELTA(14)-STEROL REDUCTASE"/>
    <property type="match status" value="1"/>
</dbReference>
<evidence type="ECO:0000313" key="17">
    <source>
        <dbReference type="EMBL" id="CCG85106.1"/>
    </source>
</evidence>
<keyword evidence="9 16" id="KW-0756">Sterol biosynthesis</keyword>
<keyword evidence="3 16" id="KW-0444">Lipid biosynthesis</keyword>
<feature type="transmembrane region" description="Helical" evidence="16">
    <location>
        <begin position="144"/>
        <end position="164"/>
    </location>
</feature>
<dbReference type="eggNOG" id="KOG1435">
    <property type="taxonomic scope" value="Eukaryota"/>
</dbReference>
<feature type="transmembrane region" description="Helical" evidence="16">
    <location>
        <begin position="69"/>
        <end position="93"/>
    </location>
</feature>
<evidence type="ECO:0000313" key="18">
    <source>
        <dbReference type="Proteomes" id="UP000013776"/>
    </source>
</evidence>
<dbReference type="GO" id="GO:0006696">
    <property type="term" value="P:ergosterol biosynthetic process"/>
    <property type="evidence" value="ECO:0007669"/>
    <property type="project" value="TreeGrafter"/>
</dbReference>
<evidence type="ECO:0000256" key="8">
    <source>
        <dbReference type="ARBA" id="ARBA00023002"/>
    </source>
</evidence>
<dbReference type="FunFam" id="1.20.120.1630:FF:000009">
    <property type="entry name" value="C-14 sterol reductase"/>
    <property type="match status" value="1"/>
</dbReference>
<evidence type="ECO:0000256" key="4">
    <source>
        <dbReference type="ARBA" id="ARBA00022692"/>
    </source>
</evidence>